<feature type="domain" description="F-box" evidence="4">
    <location>
        <begin position="164"/>
        <end position="210"/>
    </location>
</feature>
<evidence type="ECO:0000313" key="5">
    <source>
        <dbReference type="EMBL" id="CAK9325398.1"/>
    </source>
</evidence>
<name>A0ABP0YXZ7_9ROSI</name>
<evidence type="ECO:0000256" key="1">
    <source>
        <dbReference type="ARBA" id="ARBA00004906"/>
    </source>
</evidence>
<comment type="pathway">
    <text evidence="1">Protein modification; protein ubiquitination.</text>
</comment>
<evidence type="ECO:0000256" key="3">
    <source>
        <dbReference type="SAM" id="MobiDB-lite"/>
    </source>
</evidence>
<keyword evidence="2" id="KW-0833">Ubl conjugation pathway</keyword>
<evidence type="ECO:0000313" key="6">
    <source>
        <dbReference type="Proteomes" id="UP001642487"/>
    </source>
</evidence>
<dbReference type="PROSITE" id="PS50181">
    <property type="entry name" value="FBOX"/>
    <property type="match status" value="1"/>
</dbReference>
<feature type="compositionally biased region" description="Basic and acidic residues" evidence="3">
    <location>
        <begin position="124"/>
        <end position="133"/>
    </location>
</feature>
<accession>A0ABP0YXZ7</accession>
<dbReference type="InterPro" id="IPR052121">
    <property type="entry name" value="F-box_SCF_Substrate_Recog"/>
</dbReference>
<dbReference type="CDD" id="cd22166">
    <property type="entry name" value="F-box_AtSKIP31-like"/>
    <property type="match status" value="1"/>
</dbReference>
<dbReference type="Gene3D" id="1.20.1280.50">
    <property type="match status" value="1"/>
</dbReference>
<feature type="region of interest" description="Disordered" evidence="3">
    <location>
        <begin position="1"/>
        <end position="28"/>
    </location>
</feature>
<dbReference type="InterPro" id="IPR001810">
    <property type="entry name" value="F-box_dom"/>
</dbReference>
<dbReference type="Pfam" id="PF12937">
    <property type="entry name" value="F-box-like"/>
    <property type="match status" value="1"/>
</dbReference>
<feature type="compositionally biased region" description="Polar residues" evidence="3">
    <location>
        <begin position="146"/>
        <end position="155"/>
    </location>
</feature>
<evidence type="ECO:0000256" key="2">
    <source>
        <dbReference type="ARBA" id="ARBA00022786"/>
    </source>
</evidence>
<evidence type="ECO:0000259" key="4">
    <source>
        <dbReference type="PROSITE" id="PS50181"/>
    </source>
</evidence>
<protein>
    <recommendedName>
        <fullName evidence="4">F-box domain-containing protein</fullName>
    </recommendedName>
</protein>
<reference evidence="5 6" key="1">
    <citation type="submission" date="2024-03" db="EMBL/GenBank/DDBJ databases">
        <authorList>
            <person name="Gkanogiannis A."/>
            <person name="Becerra Lopez-Lavalle L."/>
        </authorList>
    </citation>
    <scope>NUCLEOTIDE SEQUENCE [LARGE SCALE GENOMIC DNA]</scope>
</reference>
<dbReference type="SUPFAM" id="SSF81383">
    <property type="entry name" value="F-box domain"/>
    <property type="match status" value="1"/>
</dbReference>
<dbReference type="InterPro" id="IPR036047">
    <property type="entry name" value="F-box-like_dom_sf"/>
</dbReference>
<keyword evidence="6" id="KW-1185">Reference proteome</keyword>
<dbReference type="SMART" id="SM00256">
    <property type="entry name" value="FBOX"/>
    <property type="match status" value="1"/>
</dbReference>
<dbReference type="PANTHER" id="PTHR46550:SF1">
    <property type="entry name" value="F-BOX PROTEIN 3"/>
    <property type="match status" value="1"/>
</dbReference>
<feature type="region of interest" description="Disordered" evidence="3">
    <location>
        <begin position="112"/>
        <end position="156"/>
    </location>
</feature>
<sequence>MEDGGTNMMGRAGPRKLRPIRPESKSGPLAQFEESGRRMLGLCSCGESSPGMVPVNSGELLGVGRHSKGRNCRLPAPVTGRRRLFIGPFTIDRCRNEEDEFLAQFLESEVLSEVSDKEEGDAQEEPKPKRARIEQINPNEQREVASLTTSSSQSKGVVPGTIETGIFSKIPPELFRHILKFLSSEDLISCSLVCRFLNSVASDESLWRRLYCLRWGLLPTTKKLRQCPWKKLYIQRDEEDMTQLVRDCSSEFKEYYIQMQAAKRSQAPLPSQVQDDQIILDRTMADQVSTWKSSRGLTDKIVIDHTCSGETCTYYQIGDAFVCEKTGLVHVCDDTCREVIMDPNDEQLVCRISGHCFDTLLLPDSMEPDTEQQQAGVTDEAEPFMGSGRFARAYLLGYNCVDEAELEATLRFC</sequence>
<dbReference type="Proteomes" id="UP001642487">
    <property type="component" value="Chromosome 7"/>
</dbReference>
<dbReference type="PANTHER" id="PTHR46550">
    <property type="entry name" value="F-BOX ONLY PROTEIN 3"/>
    <property type="match status" value="1"/>
</dbReference>
<proteinExistence type="predicted"/>
<organism evidence="5 6">
    <name type="scientific">Citrullus colocynthis</name>
    <name type="common">colocynth</name>
    <dbReference type="NCBI Taxonomy" id="252529"/>
    <lineage>
        <taxon>Eukaryota</taxon>
        <taxon>Viridiplantae</taxon>
        <taxon>Streptophyta</taxon>
        <taxon>Embryophyta</taxon>
        <taxon>Tracheophyta</taxon>
        <taxon>Spermatophyta</taxon>
        <taxon>Magnoliopsida</taxon>
        <taxon>eudicotyledons</taxon>
        <taxon>Gunneridae</taxon>
        <taxon>Pentapetalae</taxon>
        <taxon>rosids</taxon>
        <taxon>fabids</taxon>
        <taxon>Cucurbitales</taxon>
        <taxon>Cucurbitaceae</taxon>
        <taxon>Benincaseae</taxon>
        <taxon>Citrullus</taxon>
    </lineage>
</organism>
<dbReference type="EMBL" id="OZ021741">
    <property type="protein sequence ID" value="CAK9325398.1"/>
    <property type="molecule type" value="Genomic_DNA"/>
</dbReference>
<gene>
    <name evidence="5" type="ORF">CITCOLO1_LOCUS17658</name>
</gene>